<evidence type="ECO:0000256" key="13">
    <source>
        <dbReference type="RuleBase" id="RU003903"/>
    </source>
</evidence>
<comment type="caution">
    <text evidence="17">The sequence shown here is derived from an EMBL/GenBank/DDBJ whole genome shotgun (WGS) entry which is preliminary data.</text>
</comment>
<evidence type="ECO:0000259" key="15">
    <source>
        <dbReference type="Pfam" id="PF03807"/>
    </source>
</evidence>
<evidence type="ECO:0000256" key="14">
    <source>
        <dbReference type="SAM" id="MobiDB-lite"/>
    </source>
</evidence>
<comment type="similarity">
    <text evidence="3 13">Belongs to the pyrroline-5-carboxylate reductase family.</text>
</comment>
<dbReference type="InterPro" id="IPR000304">
    <property type="entry name" value="Pyrroline-COOH_reductase"/>
</dbReference>
<evidence type="ECO:0000256" key="4">
    <source>
        <dbReference type="ARBA" id="ARBA00012855"/>
    </source>
</evidence>
<feature type="domain" description="Pyrroline-5-carboxylate reductase dimerisation" evidence="16">
    <location>
        <begin position="291"/>
        <end position="400"/>
    </location>
</feature>
<feature type="region of interest" description="Disordered" evidence="14">
    <location>
        <begin position="1"/>
        <end position="23"/>
    </location>
</feature>
<dbReference type="SUPFAM" id="SSF48179">
    <property type="entry name" value="6-phosphogluconate dehydrogenase C-terminal domain-like"/>
    <property type="match status" value="1"/>
</dbReference>
<dbReference type="Gene3D" id="3.40.50.720">
    <property type="entry name" value="NAD(P)-binding Rossmann-like Domain"/>
    <property type="match status" value="1"/>
</dbReference>
<dbReference type="NCBIfam" id="TIGR00112">
    <property type="entry name" value="proC"/>
    <property type="match status" value="1"/>
</dbReference>
<keyword evidence="9 13" id="KW-0521">NADP</keyword>
<evidence type="ECO:0000256" key="3">
    <source>
        <dbReference type="ARBA" id="ARBA00005525"/>
    </source>
</evidence>
<evidence type="ECO:0000313" key="17">
    <source>
        <dbReference type="EMBL" id="CAK0734164.1"/>
    </source>
</evidence>
<dbReference type="InterPro" id="IPR036291">
    <property type="entry name" value="NAD(P)-bd_dom_sf"/>
</dbReference>
<dbReference type="InterPro" id="IPR028939">
    <property type="entry name" value="P5C_Rdtase_cat_N"/>
</dbReference>
<feature type="region of interest" description="Disordered" evidence="14">
    <location>
        <begin position="39"/>
        <end position="125"/>
    </location>
</feature>
<name>A0AAV1HQ68_9CHLO</name>
<dbReference type="FunFam" id="3.40.50.720:FF:000190">
    <property type="entry name" value="Pyrroline-5-carboxylate reductase"/>
    <property type="match status" value="1"/>
</dbReference>
<feature type="domain" description="Pyrroline-5-carboxylate reductase catalytic N-terminal" evidence="15">
    <location>
        <begin position="129"/>
        <end position="228"/>
    </location>
</feature>
<sequence length="401" mass="43225">MLTSHSGRRPCLAGGNEPNPLNSVPWQCAQCHFRRIRPRRLAQQSDRRRPGRRKLACQSKEKGRDYTNGHQRVSLSMSPDEEEESRQQQEQYSEEEAQQQRQQQQAEQVQEQEQQQEQQEPLPASRQDRIGFIGAGQMGEALICGFLNAGMCTPDRISVSVRSEERSQRMSSLGVQVFGDATLGGAEELAAAVGIIFLSVKPQYLDRVLEALKPHVTERHLIVSIAAGVRIASLEANLPEGARVIRVMPNTPCLIGQAASAYVLGNNATGEDAEKVFALISSCGLAVNVEERMMDAVTGLSGSGPAYVFLFLEALADGAVAAGLPREKAMVLAAQTVAGAARMVLESSSDGTLTHPALLKDRVTSPAGTTIAGLAELESAGLRGIVMRAVRAAAKRSEDMG</sequence>
<dbReference type="GO" id="GO:0004735">
    <property type="term" value="F:pyrroline-5-carboxylate reductase activity"/>
    <property type="evidence" value="ECO:0007669"/>
    <property type="project" value="UniProtKB-EC"/>
</dbReference>
<comment type="catalytic activity">
    <reaction evidence="11">
        <text>L-proline + NAD(+) = (S)-1-pyrroline-5-carboxylate + NADH + 2 H(+)</text>
        <dbReference type="Rhea" id="RHEA:14105"/>
        <dbReference type="ChEBI" id="CHEBI:15378"/>
        <dbReference type="ChEBI" id="CHEBI:17388"/>
        <dbReference type="ChEBI" id="CHEBI:57540"/>
        <dbReference type="ChEBI" id="CHEBI:57945"/>
        <dbReference type="ChEBI" id="CHEBI:60039"/>
        <dbReference type="EC" id="1.5.1.2"/>
    </reaction>
</comment>
<dbReference type="PANTHER" id="PTHR11645">
    <property type="entry name" value="PYRROLINE-5-CARBOXYLATE REDUCTASE"/>
    <property type="match status" value="1"/>
</dbReference>
<keyword evidence="18" id="KW-1185">Reference proteome</keyword>
<reference evidence="17 18" key="1">
    <citation type="submission" date="2023-10" db="EMBL/GenBank/DDBJ databases">
        <authorList>
            <person name="Maclean D."/>
            <person name="Macfadyen A."/>
        </authorList>
    </citation>
    <scope>NUCLEOTIDE SEQUENCE [LARGE SCALE GENOMIC DNA]</scope>
</reference>
<feature type="compositionally biased region" description="Low complexity" evidence="14">
    <location>
        <begin position="99"/>
        <end position="120"/>
    </location>
</feature>
<dbReference type="GO" id="GO:0055129">
    <property type="term" value="P:L-proline biosynthetic process"/>
    <property type="evidence" value="ECO:0007669"/>
    <property type="project" value="TreeGrafter"/>
</dbReference>
<dbReference type="EC" id="1.5.1.2" evidence="4 13"/>
<dbReference type="SUPFAM" id="SSF51735">
    <property type="entry name" value="NAD(P)-binding Rossmann-fold domains"/>
    <property type="match status" value="1"/>
</dbReference>
<evidence type="ECO:0000259" key="16">
    <source>
        <dbReference type="Pfam" id="PF14748"/>
    </source>
</evidence>
<evidence type="ECO:0000256" key="7">
    <source>
        <dbReference type="ARBA" id="ARBA00022605"/>
    </source>
</evidence>
<evidence type="ECO:0000256" key="8">
    <source>
        <dbReference type="ARBA" id="ARBA00022650"/>
    </source>
</evidence>
<keyword evidence="6" id="KW-0963">Cytoplasm</keyword>
<dbReference type="PROSITE" id="PS00521">
    <property type="entry name" value="P5CR"/>
    <property type="match status" value="1"/>
</dbReference>
<evidence type="ECO:0000256" key="2">
    <source>
        <dbReference type="ARBA" id="ARBA00005205"/>
    </source>
</evidence>
<comment type="subcellular location">
    <subcellularLocation>
        <location evidence="1">Cytoplasm</location>
    </subcellularLocation>
</comment>
<dbReference type="AlphaFoldDB" id="A0AAV1HQ68"/>
<dbReference type="Gene3D" id="1.10.3730.10">
    <property type="entry name" value="ProC C-terminal domain-like"/>
    <property type="match status" value="1"/>
</dbReference>
<keyword evidence="8 13" id="KW-0641">Proline biosynthesis</keyword>
<proteinExistence type="inferred from homology"/>
<dbReference type="Pfam" id="PF14748">
    <property type="entry name" value="P5CR_dimer"/>
    <property type="match status" value="1"/>
</dbReference>
<evidence type="ECO:0000256" key="10">
    <source>
        <dbReference type="ARBA" id="ARBA00023002"/>
    </source>
</evidence>
<dbReference type="InterPro" id="IPR053790">
    <property type="entry name" value="P5CR-like_CS"/>
</dbReference>
<dbReference type="InterPro" id="IPR029036">
    <property type="entry name" value="P5CR_dimer"/>
</dbReference>
<dbReference type="FunFam" id="1.10.3730.10:FF:000001">
    <property type="entry name" value="Pyrroline-5-carboxylate reductase"/>
    <property type="match status" value="1"/>
</dbReference>
<keyword evidence="7 13" id="KW-0028">Amino-acid biosynthesis</keyword>
<evidence type="ECO:0000256" key="6">
    <source>
        <dbReference type="ARBA" id="ARBA00022490"/>
    </source>
</evidence>
<gene>
    <name evidence="17" type="ORF">CVIRNUC_000392</name>
</gene>
<organism evidence="17 18">
    <name type="scientific">Coccomyxa viridis</name>
    <dbReference type="NCBI Taxonomy" id="1274662"/>
    <lineage>
        <taxon>Eukaryota</taxon>
        <taxon>Viridiplantae</taxon>
        <taxon>Chlorophyta</taxon>
        <taxon>core chlorophytes</taxon>
        <taxon>Trebouxiophyceae</taxon>
        <taxon>Trebouxiophyceae incertae sedis</taxon>
        <taxon>Coccomyxaceae</taxon>
        <taxon>Coccomyxa</taxon>
    </lineage>
</organism>
<evidence type="ECO:0000256" key="5">
    <source>
        <dbReference type="ARBA" id="ARBA00021413"/>
    </source>
</evidence>
<dbReference type="HAMAP" id="MF_01925">
    <property type="entry name" value="P5C_reductase"/>
    <property type="match status" value="1"/>
</dbReference>
<dbReference type="Proteomes" id="UP001314263">
    <property type="component" value="Unassembled WGS sequence"/>
</dbReference>
<evidence type="ECO:0000256" key="11">
    <source>
        <dbReference type="ARBA" id="ARBA00050547"/>
    </source>
</evidence>
<protein>
    <recommendedName>
        <fullName evidence="5 13">Pyrroline-5-carboxylate reductase</fullName>
        <ecNumber evidence="4 13">1.5.1.2</ecNumber>
    </recommendedName>
</protein>
<evidence type="ECO:0000256" key="9">
    <source>
        <dbReference type="ARBA" id="ARBA00022857"/>
    </source>
</evidence>
<dbReference type="PANTHER" id="PTHR11645:SF0">
    <property type="entry name" value="PYRROLINE-5-CARBOXYLATE REDUCTASE 3"/>
    <property type="match status" value="1"/>
</dbReference>
<comment type="pathway">
    <text evidence="2 13">Amino-acid biosynthesis; L-proline biosynthesis; L-proline from L-glutamate 5-semialdehyde: step 1/1.</text>
</comment>
<dbReference type="InterPro" id="IPR008927">
    <property type="entry name" value="6-PGluconate_DH-like_C_sf"/>
</dbReference>
<dbReference type="Pfam" id="PF03807">
    <property type="entry name" value="F420_oxidored"/>
    <property type="match status" value="1"/>
</dbReference>
<feature type="compositionally biased region" description="Polar residues" evidence="14">
    <location>
        <begin position="68"/>
        <end position="77"/>
    </location>
</feature>
<comment type="catalytic activity">
    <reaction evidence="12 13">
        <text>L-proline + NADP(+) = (S)-1-pyrroline-5-carboxylate + NADPH + 2 H(+)</text>
        <dbReference type="Rhea" id="RHEA:14109"/>
        <dbReference type="ChEBI" id="CHEBI:15378"/>
        <dbReference type="ChEBI" id="CHEBI:17388"/>
        <dbReference type="ChEBI" id="CHEBI:57783"/>
        <dbReference type="ChEBI" id="CHEBI:58349"/>
        <dbReference type="ChEBI" id="CHEBI:60039"/>
        <dbReference type="EC" id="1.5.1.2"/>
    </reaction>
</comment>
<evidence type="ECO:0000256" key="12">
    <source>
        <dbReference type="ARBA" id="ARBA00052690"/>
    </source>
</evidence>
<evidence type="ECO:0000256" key="1">
    <source>
        <dbReference type="ARBA" id="ARBA00004496"/>
    </source>
</evidence>
<dbReference type="GO" id="GO:0005737">
    <property type="term" value="C:cytoplasm"/>
    <property type="evidence" value="ECO:0007669"/>
    <property type="project" value="UniProtKB-SubCell"/>
</dbReference>
<accession>A0AAV1HQ68</accession>
<evidence type="ECO:0000313" key="18">
    <source>
        <dbReference type="Proteomes" id="UP001314263"/>
    </source>
</evidence>
<dbReference type="EMBL" id="CAUYUE010000001">
    <property type="protein sequence ID" value="CAK0734164.1"/>
    <property type="molecule type" value="Genomic_DNA"/>
</dbReference>
<keyword evidence="10 13" id="KW-0560">Oxidoreductase</keyword>